<keyword evidence="1" id="KW-0175">Coiled coil</keyword>
<evidence type="ECO:0000313" key="3">
    <source>
        <dbReference type="Proteomes" id="UP000003412"/>
    </source>
</evidence>
<accession>A0ABP2K264</accession>
<proteinExistence type="predicted"/>
<feature type="non-terminal residue" evidence="2">
    <location>
        <position position="50"/>
    </location>
</feature>
<dbReference type="EMBL" id="ADXF01000073">
    <property type="protein sequence ID" value="EFR89204.1"/>
    <property type="molecule type" value="Genomic_DNA"/>
</dbReference>
<gene>
    <name evidence="2" type="ORF">NT05LM_0118</name>
</gene>
<dbReference type="Proteomes" id="UP000003412">
    <property type="component" value="Chromosome"/>
</dbReference>
<organism evidence="2 3">
    <name type="scientific">Listeria marthii FSL S4-120</name>
    <dbReference type="NCBI Taxonomy" id="702457"/>
    <lineage>
        <taxon>Bacteria</taxon>
        <taxon>Bacillati</taxon>
        <taxon>Bacillota</taxon>
        <taxon>Bacilli</taxon>
        <taxon>Bacillales</taxon>
        <taxon>Listeriaceae</taxon>
        <taxon>Listeria</taxon>
    </lineage>
</organism>
<sequence>MGITDFWKTSTEKKRDEYDKLHDYLKDALEKHDEKIAEVESDLNAYKKGM</sequence>
<evidence type="ECO:0000313" key="2">
    <source>
        <dbReference type="EMBL" id="EFR89204.1"/>
    </source>
</evidence>
<protein>
    <submittedName>
        <fullName evidence="2">Uncharacterized protein</fullName>
    </submittedName>
</protein>
<name>A0ABP2K264_9LIST</name>
<feature type="coiled-coil region" evidence="1">
    <location>
        <begin position="22"/>
        <end position="49"/>
    </location>
</feature>
<reference evidence="2 3" key="1">
    <citation type="journal article" date="2010" name="Microbiol. Resour. Announc.">
        <title>Comparative genomics of the bacterial genus Listeria: Genome evolution is characterized by limited gene acquisition and limited gene loss.</title>
        <authorList>
            <person name="den Bakker H.C."/>
            <person name="Cummings C.A."/>
            <person name="Ferreira V."/>
            <person name="Vatta P."/>
            <person name="Orsi R.H."/>
            <person name="Degoricija L."/>
            <person name="Barker M."/>
            <person name="Petrauskene O."/>
            <person name="Furtado M.R."/>
            <person name="Wiedmann M."/>
        </authorList>
    </citation>
    <scope>NUCLEOTIDE SEQUENCE [LARGE SCALE GENOMIC DNA]</scope>
    <source>
        <strain evidence="2 3">FSL S4-120</strain>
    </source>
</reference>
<keyword evidence="3" id="KW-1185">Reference proteome</keyword>
<comment type="caution">
    <text evidence="2">The sequence shown here is derived from an EMBL/GenBank/DDBJ whole genome shotgun (WGS) entry which is preliminary data.</text>
</comment>
<evidence type="ECO:0000256" key="1">
    <source>
        <dbReference type="SAM" id="Coils"/>
    </source>
</evidence>